<feature type="region of interest" description="Disordered" evidence="1">
    <location>
        <begin position="1"/>
        <end position="127"/>
    </location>
</feature>
<gene>
    <name evidence="2" type="ORF">CR513_57767</name>
</gene>
<feature type="compositionally biased region" description="Basic and acidic residues" evidence="1">
    <location>
        <begin position="30"/>
        <end position="69"/>
    </location>
</feature>
<feature type="non-terminal residue" evidence="2">
    <location>
        <position position="1"/>
    </location>
</feature>
<sequence length="140" mass="15747">MPHNSTRVPKRGKRRGLVQFSSHFRSFHRGVLDPENPNREVDSRRSSRPTRRVDHDRLIGDKTTDDHPMKYGGKGADCNKGPRHDFGVPSPPYPGDGQRPGQRAHEKGEKHTMLTGANLTPLGRKRSSGSVIIPHKVYKI</sequence>
<protein>
    <submittedName>
        <fullName evidence="2">Uncharacterized protein</fullName>
    </submittedName>
</protein>
<evidence type="ECO:0000313" key="3">
    <source>
        <dbReference type="Proteomes" id="UP000257109"/>
    </source>
</evidence>
<dbReference type="AlphaFoldDB" id="A0A371ECL2"/>
<organism evidence="2 3">
    <name type="scientific">Mucuna pruriens</name>
    <name type="common">Velvet bean</name>
    <name type="synonym">Dolichos pruriens</name>
    <dbReference type="NCBI Taxonomy" id="157652"/>
    <lineage>
        <taxon>Eukaryota</taxon>
        <taxon>Viridiplantae</taxon>
        <taxon>Streptophyta</taxon>
        <taxon>Embryophyta</taxon>
        <taxon>Tracheophyta</taxon>
        <taxon>Spermatophyta</taxon>
        <taxon>Magnoliopsida</taxon>
        <taxon>eudicotyledons</taxon>
        <taxon>Gunneridae</taxon>
        <taxon>Pentapetalae</taxon>
        <taxon>rosids</taxon>
        <taxon>fabids</taxon>
        <taxon>Fabales</taxon>
        <taxon>Fabaceae</taxon>
        <taxon>Papilionoideae</taxon>
        <taxon>50 kb inversion clade</taxon>
        <taxon>NPAAA clade</taxon>
        <taxon>indigoferoid/millettioid clade</taxon>
        <taxon>Phaseoleae</taxon>
        <taxon>Mucuna</taxon>
    </lineage>
</organism>
<name>A0A371ECL2_MUCPR</name>
<reference evidence="2" key="1">
    <citation type="submission" date="2018-05" db="EMBL/GenBank/DDBJ databases">
        <title>Draft genome of Mucuna pruriens seed.</title>
        <authorList>
            <person name="Nnadi N.E."/>
            <person name="Vos R."/>
            <person name="Hasami M.H."/>
            <person name="Devisetty U.K."/>
            <person name="Aguiy J.C."/>
        </authorList>
    </citation>
    <scope>NUCLEOTIDE SEQUENCE [LARGE SCALE GENOMIC DNA]</scope>
    <source>
        <strain evidence="2">JCA_2017</strain>
    </source>
</reference>
<dbReference type="Proteomes" id="UP000257109">
    <property type="component" value="Unassembled WGS sequence"/>
</dbReference>
<keyword evidence="3" id="KW-1185">Reference proteome</keyword>
<dbReference type="EMBL" id="QJKJ01014723">
    <property type="protein sequence ID" value="RDX63768.1"/>
    <property type="molecule type" value="Genomic_DNA"/>
</dbReference>
<proteinExistence type="predicted"/>
<evidence type="ECO:0000256" key="1">
    <source>
        <dbReference type="SAM" id="MobiDB-lite"/>
    </source>
</evidence>
<comment type="caution">
    <text evidence="2">The sequence shown here is derived from an EMBL/GenBank/DDBJ whole genome shotgun (WGS) entry which is preliminary data.</text>
</comment>
<feature type="compositionally biased region" description="Basic and acidic residues" evidence="1">
    <location>
        <begin position="103"/>
        <end position="112"/>
    </location>
</feature>
<accession>A0A371ECL2</accession>
<evidence type="ECO:0000313" key="2">
    <source>
        <dbReference type="EMBL" id="RDX63768.1"/>
    </source>
</evidence>